<accession>A0ACC0B9A4</accession>
<organism evidence="1 2">
    <name type="scientific">Catharanthus roseus</name>
    <name type="common">Madagascar periwinkle</name>
    <name type="synonym">Vinca rosea</name>
    <dbReference type="NCBI Taxonomy" id="4058"/>
    <lineage>
        <taxon>Eukaryota</taxon>
        <taxon>Viridiplantae</taxon>
        <taxon>Streptophyta</taxon>
        <taxon>Embryophyta</taxon>
        <taxon>Tracheophyta</taxon>
        <taxon>Spermatophyta</taxon>
        <taxon>Magnoliopsida</taxon>
        <taxon>eudicotyledons</taxon>
        <taxon>Gunneridae</taxon>
        <taxon>Pentapetalae</taxon>
        <taxon>asterids</taxon>
        <taxon>lamiids</taxon>
        <taxon>Gentianales</taxon>
        <taxon>Apocynaceae</taxon>
        <taxon>Rauvolfioideae</taxon>
        <taxon>Vinceae</taxon>
        <taxon>Catharanthinae</taxon>
        <taxon>Catharanthus</taxon>
    </lineage>
</organism>
<evidence type="ECO:0000313" key="2">
    <source>
        <dbReference type="Proteomes" id="UP001060085"/>
    </source>
</evidence>
<evidence type="ECO:0000313" key="1">
    <source>
        <dbReference type="EMBL" id="KAI5669192.1"/>
    </source>
</evidence>
<keyword evidence="2" id="KW-1185">Reference proteome</keyword>
<proteinExistence type="predicted"/>
<comment type="caution">
    <text evidence="1">The sequence shown here is derived from an EMBL/GenBank/DDBJ whole genome shotgun (WGS) entry which is preliminary data.</text>
</comment>
<sequence>MEIPEFFQGGNYYNFQFTPEKRLSDAAKNVDHFIIDDLLDFPNDDGMVAEGTTTAGDAAAITGTSTDSNSAATVVDNSCNSSFSGSTADPQFPSDIGSRNFSDGQFSSELCVPYDDLAELEWLSNFVEESFSSEDLQKLQLISGMKARNNELPSSESHQFQPEPNNRANAATPMFRPEMAVPAKARSKRSRAAPCNWTSRLLVVSPSPAAAAMTTSSAATTITPSVSSSSESDITTSSGKKTGKATLKKKEAAENGAGNNMVANNSEGRKCLHCATDKTPQWRTGPMGPKTLCNACGVRYKSGRLVPEYRPAASPTFVLTKHSNSHRKVLELRRQKEMLRAQQHQQQFLHQNMMFDHVSNGDDYLIHQHIGPDFRQLI</sequence>
<gene>
    <name evidence="1" type="ORF">M9H77_19045</name>
</gene>
<dbReference type="Proteomes" id="UP001060085">
    <property type="component" value="Linkage Group LG04"/>
</dbReference>
<name>A0ACC0B9A4_CATRO</name>
<reference evidence="2" key="1">
    <citation type="journal article" date="2023" name="Nat. Plants">
        <title>Single-cell RNA sequencing provides a high-resolution roadmap for understanding the multicellular compartmentation of specialized metabolism.</title>
        <authorList>
            <person name="Sun S."/>
            <person name="Shen X."/>
            <person name="Li Y."/>
            <person name="Li Y."/>
            <person name="Wang S."/>
            <person name="Li R."/>
            <person name="Zhang H."/>
            <person name="Shen G."/>
            <person name="Guo B."/>
            <person name="Wei J."/>
            <person name="Xu J."/>
            <person name="St-Pierre B."/>
            <person name="Chen S."/>
            <person name="Sun C."/>
        </authorList>
    </citation>
    <scope>NUCLEOTIDE SEQUENCE [LARGE SCALE GENOMIC DNA]</scope>
</reference>
<dbReference type="EMBL" id="CM044704">
    <property type="protein sequence ID" value="KAI5669192.1"/>
    <property type="molecule type" value="Genomic_DNA"/>
</dbReference>
<protein>
    <submittedName>
        <fullName evidence="1">Uncharacterized protein</fullName>
    </submittedName>
</protein>